<evidence type="ECO:0008006" key="2">
    <source>
        <dbReference type="Google" id="ProtNLM"/>
    </source>
</evidence>
<proteinExistence type="predicted"/>
<comment type="caution">
    <text evidence="1">The sequence shown here is derived from an EMBL/GenBank/DDBJ whole genome shotgun (WGS) entry which is preliminary data.</text>
</comment>
<name>A0A699ICP1_TANCI</name>
<organism evidence="1">
    <name type="scientific">Tanacetum cinerariifolium</name>
    <name type="common">Dalmatian daisy</name>
    <name type="synonym">Chrysanthemum cinerariifolium</name>
    <dbReference type="NCBI Taxonomy" id="118510"/>
    <lineage>
        <taxon>Eukaryota</taxon>
        <taxon>Viridiplantae</taxon>
        <taxon>Streptophyta</taxon>
        <taxon>Embryophyta</taxon>
        <taxon>Tracheophyta</taxon>
        <taxon>Spermatophyta</taxon>
        <taxon>Magnoliopsida</taxon>
        <taxon>eudicotyledons</taxon>
        <taxon>Gunneridae</taxon>
        <taxon>Pentapetalae</taxon>
        <taxon>asterids</taxon>
        <taxon>campanulids</taxon>
        <taxon>Asterales</taxon>
        <taxon>Asteraceae</taxon>
        <taxon>Asteroideae</taxon>
        <taxon>Anthemideae</taxon>
        <taxon>Anthemidinae</taxon>
        <taxon>Tanacetum</taxon>
    </lineage>
</organism>
<accession>A0A699ICP1</accession>
<feature type="non-terminal residue" evidence="1">
    <location>
        <position position="349"/>
    </location>
</feature>
<dbReference type="PANTHER" id="PTHR33116">
    <property type="entry name" value="REVERSE TRANSCRIPTASE ZINC-BINDING DOMAIN-CONTAINING PROTEIN-RELATED-RELATED"/>
    <property type="match status" value="1"/>
</dbReference>
<dbReference type="AlphaFoldDB" id="A0A699ICP1"/>
<protein>
    <recommendedName>
        <fullName evidence="2">RNA-directed DNA polymerase, eukaryota, reverse transcriptase zinc-binding domain protein</fullName>
    </recommendedName>
</protein>
<sequence>MTSVSTTNPDCVLRDKLKNVKMALKTWSKEKYRGLDAEIETARKEAVLWEKEAESRTLVDYELAMWQKARADWIEKDGIKAKMLKQKARIQWYEEGDENSKYFHAEVRKRYRKNGFRGLMVDGMWCENPATIKQTVYEYFKGVYAESGTDQPKFISNRFKRLSEGEANLLEAEFEEKEVWEAVKACGSSKTAGLTVLTSRLPIGNNMGRIENWKIMVDTFKSKLADWKAKMISFGRRLTLVKSVLGSLSLYFFSLFRAPVSVLHSLESVWRGGLNIGSLKAMNCALLSKWWWRFRVENEALWVKVIKSVYGAGGGLLEENISFRGNSVWGNIMKVGRDLGKIGINLAST</sequence>
<evidence type="ECO:0000313" key="1">
    <source>
        <dbReference type="EMBL" id="GEZ47199.1"/>
    </source>
</evidence>
<dbReference type="PANTHER" id="PTHR33116:SF78">
    <property type="entry name" value="OS12G0587133 PROTEIN"/>
    <property type="match status" value="1"/>
</dbReference>
<reference evidence="1" key="1">
    <citation type="journal article" date="2019" name="Sci. Rep.">
        <title>Draft genome of Tanacetum cinerariifolium, the natural source of mosquito coil.</title>
        <authorList>
            <person name="Yamashiro T."/>
            <person name="Shiraishi A."/>
            <person name="Satake H."/>
            <person name="Nakayama K."/>
        </authorList>
    </citation>
    <scope>NUCLEOTIDE SEQUENCE</scope>
</reference>
<gene>
    <name evidence="1" type="ORF">Tci_519172</name>
</gene>
<dbReference type="EMBL" id="BKCJ010283022">
    <property type="protein sequence ID" value="GEZ47199.1"/>
    <property type="molecule type" value="Genomic_DNA"/>
</dbReference>